<dbReference type="SFLD" id="SFLDS00003">
    <property type="entry name" value="Haloacid_Dehalogenase"/>
    <property type="match status" value="1"/>
</dbReference>
<name>A0A2P5X0U1_GOSBA</name>
<keyword evidence="12 18" id="KW-1133">Transmembrane helix</keyword>
<dbReference type="SFLD" id="SFLDG00002">
    <property type="entry name" value="C1.7:_P-type_atpase_like"/>
    <property type="match status" value="1"/>
</dbReference>
<dbReference type="SUPFAM" id="SSF55008">
    <property type="entry name" value="HMA, heavy metal-associated domain"/>
    <property type="match status" value="3"/>
</dbReference>
<dbReference type="FunFam" id="3.30.70.100:FF:000001">
    <property type="entry name" value="ATPase copper transporting beta"/>
    <property type="match status" value="1"/>
</dbReference>
<dbReference type="Gene3D" id="3.30.70.100">
    <property type="match status" value="3"/>
</dbReference>
<comment type="catalytic activity">
    <reaction evidence="16">
        <text>Cu(+)(in) + ATP + H2O = Cu(+)(out) + ADP + phosphate + H(+)</text>
        <dbReference type="Rhea" id="RHEA:25792"/>
        <dbReference type="ChEBI" id="CHEBI:15377"/>
        <dbReference type="ChEBI" id="CHEBI:15378"/>
        <dbReference type="ChEBI" id="CHEBI:30616"/>
        <dbReference type="ChEBI" id="CHEBI:43474"/>
        <dbReference type="ChEBI" id="CHEBI:49552"/>
        <dbReference type="ChEBI" id="CHEBI:456216"/>
        <dbReference type="EC" id="7.2.2.8"/>
    </reaction>
</comment>
<evidence type="ECO:0000256" key="7">
    <source>
        <dbReference type="ARBA" id="ARBA00022737"/>
    </source>
</evidence>
<reference evidence="20 21" key="1">
    <citation type="submission" date="2015-01" db="EMBL/GenBank/DDBJ databases">
        <title>Genome of allotetraploid Gossypium barbadense reveals genomic plasticity and fiber elongation in cotton evolution.</title>
        <authorList>
            <person name="Chen X."/>
            <person name="Liu X."/>
            <person name="Zhao B."/>
            <person name="Zheng H."/>
            <person name="Hu Y."/>
            <person name="Lu G."/>
            <person name="Yang C."/>
            <person name="Chen J."/>
            <person name="Shan C."/>
            <person name="Zhang L."/>
            <person name="Zhou Y."/>
            <person name="Wang L."/>
            <person name="Guo W."/>
            <person name="Bai Y."/>
            <person name="Ruan J."/>
            <person name="Shangguan X."/>
            <person name="Mao Y."/>
            <person name="Jiang J."/>
            <person name="Zhu Y."/>
            <person name="Lei J."/>
            <person name="Kang H."/>
            <person name="Chen S."/>
            <person name="He X."/>
            <person name="Wang R."/>
            <person name="Wang Y."/>
            <person name="Chen J."/>
            <person name="Wang L."/>
            <person name="Yu S."/>
            <person name="Wang B."/>
            <person name="Wei J."/>
            <person name="Song S."/>
            <person name="Lu X."/>
            <person name="Gao Z."/>
            <person name="Gu W."/>
            <person name="Deng X."/>
            <person name="Ma D."/>
            <person name="Wang S."/>
            <person name="Liang W."/>
            <person name="Fang L."/>
            <person name="Cai C."/>
            <person name="Zhu X."/>
            <person name="Zhou B."/>
            <person name="Zhang Y."/>
            <person name="Chen Z."/>
            <person name="Xu S."/>
            <person name="Zhu R."/>
            <person name="Wang S."/>
            <person name="Zhang T."/>
            <person name="Zhao G."/>
        </authorList>
    </citation>
    <scope>NUCLEOTIDE SEQUENCE [LARGE SCALE GENOMIC DNA]</scope>
    <source>
        <strain evidence="21">cv. Xinhai21</strain>
        <tissue evidence="20">Leaf</tissue>
    </source>
</reference>
<dbReference type="PROSITE" id="PS00154">
    <property type="entry name" value="ATPASE_E1_E2"/>
    <property type="match status" value="1"/>
</dbReference>
<evidence type="ECO:0000256" key="18">
    <source>
        <dbReference type="RuleBase" id="RU362081"/>
    </source>
</evidence>
<evidence type="ECO:0000313" key="21">
    <source>
        <dbReference type="Proteomes" id="UP000239757"/>
    </source>
</evidence>
<sequence length="994" mass="107831">MELNGRDDLKRPLLEPSDSVCVTIPEPVDKLEKKRTVMFKIGNIKCASCVTSIESVLGEINGVESVSVSPIHGYAAIEYVPKLVNPKIIKETIEDAGFPVKEFSEQQIAVCRLRIKGMACTSCSESLERALKFLDGVKKAVVGLALEEAKVHFDPNVTDSDRIIEAIEDAGFGADLISSGNEANKVHLKLEGVSSVEDMNTIKSYLESAIGVNHVEMDLEEKMATVNYDPDFTGPRSIIEAVQEVAHGSYKASLYIPPRQRETEQHHEINNYRNQFLLSCLFSVPLFIFSMVLPMLPPFGDWLVYKIYNMFTVGLLLRWVLCTPVQFIVGRRFSFSIPQERHILIVTGFTKGSYHALRLKSANMDVLVAMGTNAAYFYSVYVAIKSLSSDTFKGQDFFETSAMLISFILLGKYLEVLAKGKTSDALAKLTDLAPDSACLLILDDDGNVVSEVAISTQLIQRNDIIKIIPGEKVPVDGIVTDGQSYVNESMITGEAQPIAKKPGDKVIGGTMNENGCLLVKATHVGSETALSQIVQLVEAAQLARAPIQKIADRISRFFVPAIVLTAFITWLGWLIPGVIGIYPKHWIPKGMDKFELALQFGISVLVVACPCALGLATPTAVMVATGKGASLGVLIKGGNALEKAHKVKAIVFDKTGTLTVGKPEVVNVMLFSSVSMEDFCDVAIAAEANSQHPIAKAFLEHARKLRQKMESNRQSNNQHVTEAKDFEVHPGTGVSGKVGDKMVLVGNKRLMQTYNVTVGPEIEGYISEHEQQARTCVLVSIDGKIAGAFAVTDPVKPEANNVILYLRSMGISSIMVTGDNWATATAIAKEVGIEKVIAETDPIGKADRIKDLQMRGLTVAMVGDGINDSPALVAADVGMAIGAGTDVAIEAADIVLIKSNLEDVVTAIDLSRKTISRIWLNYVWALGYNILGVPVAAGILYPFTGVRLPPWLAGACMAASSLSVVCSSLLLQSYRKSWVFQDTKIGHSHCFKST</sequence>
<evidence type="ECO:0000256" key="14">
    <source>
        <dbReference type="ARBA" id="ARBA00023065"/>
    </source>
</evidence>
<dbReference type="Gene3D" id="3.40.50.1000">
    <property type="entry name" value="HAD superfamily/HAD-like"/>
    <property type="match status" value="1"/>
</dbReference>
<dbReference type="InterPro" id="IPR044492">
    <property type="entry name" value="P_typ_ATPase_HD_dom"/>
</dbReference>
<evidence type="ECO:0000256" key="6">
    <source>
        <dbReference type="ARBA" id="ARBA00022723"/>
    </source>
</evidence>
<dbReference type="Proteomes" id="UP000239757">
    <property type="component" value="Unassembled WGS sequence"/>
</dbReference>
<evidence type="ECO:0000313" key="20">
    <source>
        <dbReference type="EMBL" id="PPR96956.1"/>
    </source>
</evidence>
<dbReference type="SUPFAM" id="SSF81653">
    <property type="entry name" value="Calcium ATPase, transduction domain A"/>
    <property type="match status" value="1"/>
</dbReference>
<feature type="domain" description="HMA" evidence="19">
    <location>
        <begin position="184"/>
        <end position="250"/>
    </location>
</feature>
<feature type="domain" description="HMA" evidence="19">
    <location>
        <begin position="109"/>
        <end position="175"/>
    </location>
</feature>
<dbReference type="PROSITE" id="PS50846">
    <property type="entry name" value="HMA_2"/>
    <property type="match status" value="3"/>
</dbReference>
<dbReference type="FunFam" id="3.40.50.1000:FF:000031">
    <property type="entry name" value="Probable copper-transporting ATPase HMA5"/>
    <property type="match status" value="1"/>
</dbReference>
<keyword evidence="10 18" id="KW-0067">ATP-binding</keyword>
<dbReference type="AlphaFoldDB" id="A0A2P5X0U1"/>
<evidence type="ECO:0000256" key="1">
    <source>
        <dbReference type="ARBA" id="ARBA00004141"/>
    </source>
</evidence>
<evidence type="ECO:0000256" key="10">
    <source>
        <dbReference type="ARBA" id="ARBA00022840"/>
    </source>
</evidence>
<dbReference type="InterPro" id="IPR017969">
    <property type="entry name" value="Heavy-metal-associated_CS"/>
</dbReference>
<dbReference type="InterPro" id="IPR006121">
    <property type="entry name" value="HMA_dom"/>
</dbReference>
<dbReference type="Gene3D" id="2.70.150.10">
    <property type="entry name" value="Calcium-transporting ATPase, cytoplasmic transduction domain A"/>
    <property type="match status" value="1"/>
</dbReference>
<proteinExistence type="inferred from homology"/>
<feature type="transmembrane region" description="Helical" evidence="18">
    <location>
        <begin position="557"/>
        <end position="576"/>
    </location>
</feature>
<evidence type="ECO:0000256" key="4">
    <source>
        <dbReference type="ARBA" id="ARBA00022448"/>
    </source>
</evidence>
<evidence type="ECO:0000256" key="17">
    <source>
        <dbReference type="ARBA" id="ARBA00077729"/>
    </source>
</evidence>
<keyword evidence="7" id="KW-0677">Repeat</keyword>
<comment type="subcellular location">
    <subcellularLocation>
        <location evidence="1">Membrane</location>
        <topology evidence="1">Multi-pass membrane protein</topology>
    </subcellularLocation>
</comment>
<evidence type="ECO:0000256" key="15">
    <source>
        <dbReference type="ARBA" id="ARBA00023136"/>
    </source>
</evidence>
<evidence type="ECO:0000256" key="3">
    <source>
        <dbReference type="ARBA" id="ARBA00012517"/>
    </source>
</evidence>
<keyword evidence="13" id="KW-0186">Copper</keyword>
<evidence type="ECO:0000256" key="12">
    <source>
        <dbReference type="ARBA" id="ARBA00022989"/>
    </source>
</evidence>
<dbReference type="GO" id="GO:0005524">
    <property type="term" value="F:ATP binding"/>
    <property type="evidence" value="ECO:0007669"/>
    <property type="project" value="UniProtKB-UniRule"/>
</dbReference>
<dbReference type="PANTHER" id="PTHR46594:SF2">
    <property type="entry name" value="COPPER-TRANSPORTING ATPASE HMA4"/>
    <property type="match status" value="1"/>
</dbReference>
<dbReference type="InterPro" id="IPR023299">
    <property type="entry name" value="ATPase_P-typ_cyto_dom_N"/>
</dbReference>
<keyword evidence="8 18" id="KW-0547">Nucleotide-binding</keyword>
<dbReference type="CDD" id="cd00371">
    <property type="entry name" value="HMA"/>
    <property type="match status" value="3"/>
</dbReference>
<dbReference type="FunFam" id="3.30.70.100:FF:000033">
    <property type="entry name" value="Copper-transporting ATPase HMA5"/>
    <property type="match status" value="1"/>
</dbReference>
<dbReference type="NCBIfam" id="TIGR01494">
    <property type="entry name" value="ATPase_P-type"/>
    <property type="match status" value="1"/>
</dbReference>
<dbReference type="SUPFAM" id="SSF56784">
    <property type="entry name" value="HAD-like"/>
    <property type="match status" value="1"/>
</dbReference>
<keyword evidence="4" id="KW-0813">Transport</keyword>
<protein>
    <recommendedName>
        <fullName evidence="3">P-type Cu(+) transporter</fullName>
        <ecNumber evidence="3">7.2.2.8</ecNumber>
    </recommendedName>
    <alternativeName>
        <fullName evidence="17">Protein HEAVY METAL ATPASE 5</fullName>
    </alternativeName>
</protein>
<keyword evidence="9" id="KW-0187">Copper transport</keyword>
<keyword evidence="11" id="KW-1278">Translocase</keyword>
<dbReference type="GO" id="GO:0140581">
    <property type="term" value="F:P-type monovalent copper transporter activity"/>
    <property type="evidence" value="ECO:0007669"/>
    <property type="project" value="UniProtKB-EC"/>
</dbReference>
<dbReference type="FunFam" id="2.70.150.10:FF:000002">
    <property type="entry name" value="Copper-transporting ATPase 1, putative"/>
    <property type="match status" value="1"/>
</dbReference>
<dbReference type="GO" id="GO:0005507">
    <property type="term" value="F:copper ion binding"/>
    <property type="evidence" value="ECO:0007669"/>
    <property type="project" value="InterPro"/>
</dbReference>
<dbReference type="InterPro" id="IPR001757">
    <property type="entry name" value="P_typ_ATPase"/>
</dbReference>
<dbReference type="InterPro" id="IPR027256">
    <property type="entry name" value="P-typ_ATPase_IB"/>
</dbReference>
<feature type="transmembrane region" description="Helical" evidence="18">
    <location>
        <begin position="366"/>
        <end position="384"/>
    </location>
</feature>
<evidence type="ECO:0000256" key="13">
    <source>
        <dbReference type="ARBA" id="ARBA00023008"/>
    </source>
</evidence>
<keyword evidence="6 18" id="KW-0479">Metal-binding</keyword>
<dbReference type="PRINTS" id="PR00119">
    <property type="entry name" value="CATATPASE"/>
</dbReference>
<dbReference type="EC" id="7.2.2.8" evidence="3"/>
<evidence type="ECO:0000256" key="9">
    <source>
        <dbReference type="ARBA" id="ARBA00022796"/>
    </source>
</evidence>
<feature type="transmembrane region" description="Helical" evidence="18">
    <location>
        <begin position="276"/>
        <end position="296"/>
    </location>
</feature>
<evidence type="ECO:0000256" key="2">
    <source>
        <dbReference type="ARBA" id="ARBA00006024"/>
    </source>
</evidence>
<evidence type="ECO:0000259" key="19">
    <source>
        <dbReference type="PROSITE" id="PS50846"/>
    </source>
</evidence>
<dbReference type="PROSITE" id="PS01047">
    <property type="entry name" value="HMA_1"/>
    <property type="match status" value="1"/>
</dbReference>
<dbReference type="PANTHER" id="PTHR46594">
    <property type="entry name" value="P-TYPE CATION-TRANSPORTING ATPASE"/>
    <property type="match status" value="1"/>
</dbReference>
<dbReference type="Pfam" id="PF00403">
    <property type="entry name" value="HMA"/>
    <property type="match status" value="2"/>
</dbReference>
<feature type="domain" description="HMA" evidence="19">
    <location>
        <begin position="35"/>
        <end position="101"/>
    </location>
</feature>
<dbReference type="GO" id="GO:0016020">
    <property type="term" value="C:membrane"/>
    <property type="evidence" value="ECO:0007669"/>
    <property type="project" value="UniProtKB-SubCell"/>
</dbReference>
<dbReference type="CDD" id="cd02094">
    <property type="entry name" value="P-type_ATPase_Cu-like"/>
    <property type="match status" value="1"/>
</dbReference>
<dbReference type="Gene3D" id="3.40.1110.10">
    <property type="entry name" value="Calcium-transporting ATPase, cytoplasmic domain N"/>
    <property type="match status" value="1"/>
</dbReference>
<feature type="transmembrane region" description="Helical" evidence="18">
    <location>
        <begin position="950"/>
        <end position="971"/>
    </location>
</feature>
<dbReference type="InterPro" id="IPR023298">
    <property type="entry name" value="ATPase_P-typ_TM_dom_sf"/>
</dbReference>
<organism evidence="20 21">
    <name type="scientific">Gossypium barbadense</name>
    <name type="common">Sea Island cotton</name>
    <name type="synonym">Hibiscus barbadensis</name>
    <dbReference type="NCBI Taxonomy" id="3634"/>
    <lineage>
        <taxon>Eukaryota</taxon>
        <taxon>Viridiplantae</taxon>
        <taxon>Streptophyta</taxon>
        <taxon>Embryophyta</taxon>
        <taxon>Tracheophyta</taxon>
        <taxon>Spermatophyta</taxon>
        <taxon>Magnoliopsida</taxon>
        <taxon>eudicotyledons</taxon>
        <taxon>Gunneridae</taxon>
        <taxon>Pentapetalae</taxon>
        <taxon>rosids</taxon>
        <taxon>malvids</taxon>
        <taxon>Malvales</taxon>
        <taxon>Malvaceae</taxon>
        <taxon>Malvoideae</taxon>
        <taxon>Gossypium</taxon>
    </lineage>
</organism>
<feature type="transmembrane region" description="Helical" evidence="18">
    <location>
        <begin position="596"/>
        <end position="617"/>
    </location>
</feature>
<evidence type="ECO:0000256" key="5">
    <source>
        <dbReference type="ARBA" id="ARBA00022692"/>
    </source>
</evidence>
<dbReference type="EMBL" id="KZ665961">
    <property type="protein sequence ID" value="PPR96956.1"/>
    <property type="molecule type" value="Genomic_DNA"/>
</dbReference>
<dbReference type="InterPro" id="IPR036412">
    <property type="entry name" value="HAD-like_sf"/>
</dbReference>
<evidence type="ECO:0000256" key="16">
    <source>
        <dbReference type="ARBA" id="ARBA00049289"/>
    </source>
</evidence>
<dbReference type="InterPro" id="IPR018303">
    <property type="entry name" value="ATPase_P-typ_P_site"/>
</dbReference>
<dbReference type="PRINTS" id="PR00120">
    <property type="entry name" value="HATPASE"/>
</dbReference>
<dbReference type="NCBIfam" id="TIGR01525">
    <property type="entry name" value="ATPase-IB_hvy"/>
    <property type="match status" value="1"/>
</dbReference>
<dbReference type="Pfam" id="PF00122">
    <property type="entry name" value="E1-E2_ATPase"/>
    <property type="match status" value="1"/>
</dbReference>
<feature type="transmembrane region" description="Helical" evidence="18">
    <location>
        <begin position="922"/>
        <end position="944"/>
    </location>
</feature>
<dbReference type="OrthoDB" id="432719at2759"/>
<dbReference type="InterPro" id="IPR036163">
    <property type="entry name" value="HMA_dom_sf"/>
</dbReference>
<keyword evidence="14" id="KW-0406">Ion transport</keyword>
<keyword evidence="15 18" id="KW-0472">Membrane</keyword>
<dbReference type="Pfam" id="PF00702">
    <property type="entry name" value="Hydrolase"/>
    <property type="match status" value="1"/>
</dbReference>
<dbReference type="NCBIfam" id="TIGR00003">
    <property type="entry name" value="copper ion binding protein"/>
    <property type="match status" value="2"/>
</dbReference>
<evidence type="ECO:0000256" key="8">
    <source>
        <dbReference type="ARBA" id="ARBA00022741"/>
    </source>
</evidence>
<feature type="transmembrane region" description="Helical" evidence="18">
    <location>
        <begin position="396"/>
        <end position="414"/>
    </location>
</feature>
<dbReference type="GO" id="GO:0016887">
    <property type="term" value="F:ATP hydrolysis activity"/>
    <property type="evidence" value="ECO:0007669"/>
    <property type="project" value="InterPro"/>
</dbReference>
<dbReference type="SUPFAM" id="SSF81665">
    <property type="entry name" value="Calcium ATPase, transmembrane domain M"/>
    <property type="match status" value="1"/>
</dbReference>
<gene>
    <name evidence="20" type="ORF">GOBAR_AA23723</name>
</gene>
<feature type="transmembrane region" description="Helical" evidence="18">
    <location>
        <begin position="308"/>
        <end position="329"/>
    </location>
</feature>
<dbReference type="SFLD" id="SFLDF00027">
    <property type="entry name" value="p-type_atpase"/>
    <property type="match status" value="1"/>
</dbReference>
<comment type="similarity">
    <text evidence="2 18">Belongs to the cation transport ATPase (P-type) (TC 3.A.3) family. Type IB subfamily.</text>
</comment>
<keyword evidence="5 18" id="KW-0812">Transmembrane</keyword>
<dbReference type="InterPro" id="IPR008250">
    <property type="entry name" value="ATPase_P-typ_transduc_dom_A_sf"/>
</dbReference>
<accession>A0A2P5X0U1</accession>
<dbReference type="InterPro" id="IPR023214">
    <property type="entry name" value="HAD_sf"/>
</dbReference>
<evidence type="ECO:0000256" key="11">
    <source>
        <dbReference type="ARBA" id="ARBA00022967"/>
    </source>
</evidence>
<dbReference type="InterPro" id="IPR006122">
    <property type="entry name" value="HMA_Cu_ion-bd"/>
</dbReference>
<dbReference type="InterPro" id="IPR059000">
    <property type="entry name" value="ATPase_P-type_domA"/>
</dbReference>